<comment type="caution">
    <text evidence="1">The sequence shown here is derived from an EMBL/GenBank/DDBJ whole genome shotgun (WGS) entry which is preliminary data.</text>
</comment>
<dbReference type="PATRIC" id="fig|37636.3.peg.794"/>
<proteinExistence type="predicted"/>
<dbReference type="Proteomes" id="UP000053099">
    <property type="component" value="Unassembled WGS sequence"/>
</dbReference>
<name>A0A0N0IQD2_THESC</name>
<organism evidence="1 2">
    <name type="scientific">Thermus scotoductus</name>
    <dbReference type="NCBI Taxonomy" id="37636"/>
    <lineage>
        <taxon>Bacteria</taxon>
        <taxon>Thermotogati</taxon>
        <taxon>Deinococcota</taxon>
        <taxon>Deinococci</taxon>
        <taxon>Thermales</taxon>
        <taxon>Thermaceae</taxon>
        <taxon>Thermus</taxon>
    </lineage>
</organism>
<dbReference type="Gene3D" id="2.60.120.1140">
    <property type="entry name" value="Protein of unknown function DUF192"/>
    <property type="match status" value="1"/>
</dbReference>
<dbReference type="PANTHER" id="PTHR37953">
    <property type="entry name" value="UPF0127 PROTEIN MJ1496"/>
    <property type="match status" value="1"/>
</dbReference>
<reference evidence="1 2" key="1">
    <citation type="submission" date="2015-09" db="EMBL/GenBank/DDBJ databases">
        <title>Draft genome sequence of Thermus scotoductus strain K1 isolated from a geothermal spring in Nagorno-Karabakh, Armenia.</title>
        <authorList>
            <person name="Saghatelyan A."/>
            <person name="Poghosyan L."/>
            <person name="Panosyan H."/>
            <person name="Birkeland N.-K."/>
        </authorList>
    </citation>
    <scope>NUCLEOTIDE SEQUENCE [LARGE SCALE GENOMIC DNA]</scope>
    <source>
        <strain evidence="1 2">K1</strain>
    </source>
</reference>
<dbReference type="Pfam" id="PF02643">
    <property type="entry name" value="DUF192"/>
    <property type="match status" value="1"/>
</dbReference>
<protein>
    <recommendedName>
        <fullName evidence="3">DUF192 domain-containing protein</fullName>
    </recommendedName>
</protein>
<gene>
    <name evidence="1" type="ORF">AN926_08065</name>
</gene>
<sequence>MRFFPPARRRGLRIALWLALGLWALGQGLSFPKSTLFVEQGGKRYLLRVEVADTPERQAQGLMFRKSLGEDEGMVFLFPTPTAGGFWMKNTLIPLSIAFFDRQGQILRILDMEPCRKDPCPVYYPGVVYQGALEVNQGWFQRRGLTPGARVGGEALKLWPK</sequence>
<accession>A0A0N0IQD2</accession>
<evidence type="ECO:0008006" key="3">
    <source>
        <dbReference type="Google" id="ProtNLM"/>
    </source>
</evidence>
<dbReference type="EMBL" id="LJJR01000022">
    <property type="protein sequence ID" value="KPD29418.1"/>
    <property type="molecule type" value="Genomic_DNA"/>
</dbReference>
<dbReference type="InterPro" id="IPR038695">
    <property type="entry name" value="Saro_0823-like_sf"/>
</dbReference>
<evidence type="ECO:0000313" key="2">
    <source>
        <dbReference type="Proteomes" id="UP000053099"/>
    </source>
</evidence>
<dbReference type="InterPro" id="IPR003795">
    <property type="entry name" value="DUF192"/>
</dbReference>
<dbReference type="PANTHER" id="PTHR37953:SF1">
    <property type="entry name" value="UPF0127 PROTEIN MJ1496"/>
    <property type="match status" value="1"/>
</dbReference>
<dbReference type="AlphaFoldDB" id="A0A0N0IQD2"/>
<evidence type="ECO:0000313" key="1">
    <source>
        <dbReference type="EMBL" id="KPD29418.1"/>
    </source>
</evidence>